<dbReference type="SUPFAM" id="SSF55729">
    <property type="entry name" value="Acyl-CoA N-acyltransferases (Nat)"/>
    <property type="match status" value="1"/>
</dbReference>
<dbReference type="Pfam" id="PF00583">
    <property type="entry name" value="Acetyltransf_1"/>
    <property type="match status" value="1"/>
</dbReference>
<accession>A0A0W8FZJ6</accession>
<dbReference type="EMBL" id="LNQE01000484">
    <property type="protein sequence ID" value="KUG26320.1"/>
    <property type="molecule type" value="Genomic_DNA"/>
</dbReference>
<dbReference type="GO" id="GO:0016874">
    <property type="term" value="F:ligase activity"/>
    <property type="evidence" value="ECO:0007669"/>
    <property type="project" value="UniProtKB-KW"/>
</dbReference>
<proteinExistence type="predicted"/>
<sequence length="159" mass="18812">MIRRLEQRDRSDLIEVINSIEIFKPEEKITAIELIDAALENKEKDEYSYSIFIYEYDNKAVGYHCVGKRYMTEGTFDLYWIVIDTKHQSKGIGKKLLRHAEEFVLERKGFLILAETSSQPGYEGTRKFYLKNNYEVLAEIKNFYKVNDNLIIFGKYLTK</sequence>
<organism evidence="2">
    <name type="scientific">hydrocarbon metagenome</name>
    <dbReference type="NCBI Taxonomy" id="938273"/>
    <lineage>
        <taxon>unclassified sequences</taxon>
        <taxon>metagenomes</taxon>
        <taxon>ecological metagenomes</taxon>
    </lineage>
</organism>
<comment type="caution">
    <text evidence="2">The sequence shown here is derived from an EMBL/GenBank/DDBJ whole genome shotgun (WGS) entry which is preliminary data.</text>
</comment>
<dbReference type="GO" id="GO:0016747">
    <property type="term" value="F:acyltransferase activity, transferring groups other than amino-acyl groups"/>
    <property type="evidence" value="ECO:0007669"/>
    <property type="project" value="InterPro"/>
</dbReference>
<dbReference type="InterPro" id="IPR000182">
    <property type="entry name" value="GNAT_dom"/>
</dbReference>
<evidence type="ECO:0000313" key="2">
    <source>
        <dbReference type="EMBL" id="KUG26320.1"/>
    </source>
</evidence>
<name>A0A0W8FZJ6_9ZZZZ</name>
<dbReference type="Gene3D" id="3.40.630.30">
    <property type="match status" value="1"/>
</dbReference>
<dbReference type="AlphaFoldDB" id="A0A0W8FZJ6"/>
<dbReference type="CDD" id="cd04301">
    <property type="entry name" value="NAT_SF"/>
    <property type="match status" value="1"/>
</dbReference>
<dbReference type="InterPro" id="IPR016181">
    <property type="entry name" value="Acyl_CoA_acyltransferase"/>
</dbReference>
<reference evidence="2" key="1">
    <citation type="journal article" date="2015" name="Proc. Natl. Acad. Sci. U.S.A.">
        <title>Networks of energetic and metabolic interactions define dynamics in microbial communities.</title>
        <authorList>
            <person name="Embree M."/>
            <person name="Liu J.K."/>
            <person name="Al-Bassam M.M."/>
            <person name="Zengler K."/>
        </authorList>
    </citation>
    <scope>NUCLEOTIDE SEQUENCE</scope>
</reference>
<feature type="domain" description="N-acetyltransferase" evidence="1">
    <location>
        <begin position="1"/>
        <end position="158"/>
    </location>
</feature>
<dbReference type="PROSITE" id="PS51186">
    <property type="entry name" value="GNAT"/>
    <property type="match status" value="1"/>
</dbReference>
<gene>
    <name evidence="2" type="ORF">ASZ90_003840</name>
</gene>
<protein>
    <submittedName>
        <fullName evidence="2">D-alanine-d-alanine ligase</fullName>
    </submittedName>
</protein>
<evidence type="ECO:0000259" key="1">
    <source>
        <dbReference type="PROSITE" id="PS51186"/>
    </source>
</evidence>
<keyword evidence="2" id="KW-0436">Ligase</keyword>